<organism evidence="1">
    <name type="scientific">Lepeophtheirus salmonis</name>
    <name type="common">Salmon louse</name>
    <name type="synonym">Caligus salmonis</name>
    <dbReference type="NCBI Taxonomy" id="72036"/>
    <lineage>
        <taxon>Eukaryota</taxon>
        <taxon>Metazoa</taxon>
        <taxon>Ecdysozoa</taxon>
        <taxon>Arthropoda</taxon>
        <taxon>Crustacea</taxon>
        <taxon>Multicrustacea</taxon>
        <taxon>Hexanauplia</taxon>
        <taxon>Copepoda</taxon>
        <taxon>Siphonostomatoida</taxon>
        <taxon>Caligidae</taxon>
        <taxon>Lepeophtheirus</taxon>
    </lineage>
</organism>
<sequence length="22" mass="2818">MHNCMFELKTFIFYRRNKNIVI</sequence>
<dbReference type="EMBL" id="HACA01029524">
    <property type="protein sequence ID" value="CDW46885.1"/>
    <property type="molecule type" value="Transcribed_RNA"/>
</dbReference>
<accession>A0A0K2V9A5</accession>
<reference evidence="1" key="1">
    <citation type="submission" date="2014-05" db="EMBL/GenBank/DDBJ databases">
        <authorList>
            <person name="Chronopoulou M."/>
        </authorList>
    </citation>
    <scope>NUCLEOTIDE SEQUENCE</scope>
    <source>
        <tissue evidence="1">Whole organism</tissue>
    </source>
</reference>
<evidence type="ECO:0000313" key="1">
    <source>
        <dbReference type="EMBL" id="CDW46885.1"/>
    </source>
</evidence>
<dbReference type="AlphaFoldDB" id="A0A0K2V9A5"/>
<proteinExistence type="predicted"/>
<name>A0A0K2V9A5_LEPSM</name>
<protein>
    <submittedName>
        <fullName evidence="1">Uncharacterized protein</fullName>
    </submittedName>
</protein>